<evidence type="ECO:0000313" key="3">
    <source>
        <dbReference type="EMBL" id="KAK1403743.1"/>
    </source>
</evidence>
<evidence type="ECO:0000313" key="4">
    <source>
        <dbReference type="Proteomes" id="UP001237642"/>
    </source>
</evidence>
<feature type="region of interest" description="Disordered" evidence="1">
    <location>
        <begin position="200"/>
        <end position="360"/>
    </location>
</feature>
<feature type="compositionally biased region" description="Low complexity" evidence="1">
    <location>
        <begin position="452"/>
        <end position="461"/>
    </location>
</feature>
<dbReference type="PANTHER" id="PTHR47031:SF3">
    <property type="entry name" value="SAP DOMAIN-CONTAINING PROTEIN"/>
    <property type="match status" value="1"/>
</dbReference>
<dbReference type="InterPro" id="IPR036361">
    <property type="entry name" value="SAP_dom_sf"/>
</dbReference>
<feature type="compositionally biased region" description="Basic and acidic residues" evidence="1">
    <location>
        <begin position="287"/>
        <end position="298"/>
    </location>
</feature>
<reference evidence="3" key="1">
    <citation type="submission" date="2023-02" db="EMBL/GenBank/DDBJ databases">
        <title>Genome of toxic invasive species Heracleum sosnowskyi carries increased number of genes despite the absence of recent whole-genome duplications.</title>
        <authorList>
            <person name="Schelkunov M."/>
            <person name="Shtratnikova V."/>
            <person name="Makarenko M."/>
            <person name="Klepikova A."/>
            <person name="Omelchenko D."/>
            <person name="Novikova G."/>
            <person name="Obukhova E."/>
            <person name="Bogdanov V."/>
            <person name="Penin A."/>
            <person name="Logacheva M."/>
        </authorList>
    </citation>
    <scope>NUCLEOTIDE SEQUENCE</scope>
    <source>
        <strain evidence="3">Hsosn_3</strain>
        <tissue evidence="3">Leaf</tissue>
    </source>
</reference>
<dbReference type="InterPro" id="IPR032552">
    <property type="entry name" value="RSB_motif"/>
</dbReference>
<feature type="compositionally biased region" description="Polar residues" evidence="1">
    <location>
        <begin position="429"/>
        <end position="449"/>
    </location>
</feature>
<accession>A0AAD8NDF9</accession>
<organism evidence="3 4">
    <name type="scientific">Heracleum sosnowskyi</name>
    <dbReference type="NCBI Taxonomy" id="360622"/>
    <lineage>
        <taxon>Eukaryota</taxon>
        <taxon>Viridiplantae</taxon>
        <taxon>Streptophyta</taxon>
        <taxon>Embryophyta</taxon>
        <taxon>Tracheophyta</taxon>
        <taxon>Spermatophyta</taxon>
        <taxon>Magnoliopsida</taxon>
        <taxon>eudicotyledons</taxon>
        <taxon>Gunneridae</taxon>
        <taxon>Pentapetalae</taxon>
        <taxon>asterids</taxon>
        <taxon>campanulids</taxon>
        <taxon>Apiales</taxon>
        <taxon>Apiaceae</taxon>
        <taxon>Apioideae</taxon>
        <taxon>apioid superclade</taxon>
        <taxon>Tordylieae</taxon>
        <taxon>Tordyliinae</taxon>
        <taxon>Heracleum</taxon>
    </lineage>
</organism>
<dbReference type="Pfam" id="PF02037">
    <property type="entry name" value="SAP"/>
    <property type="match status" value="1"/>
</dbReference>
<keyword evidence="4" id="KW-1185">Reference proteome</keyword>
<dbReference type="SUPFAM" id="SSF68906">
    <property type="entry name" value="SAP domain"/>
    <property type="match status" value="1"/>
</dbReference>
<dbReference type="EMBL" id="JAUIZM010000001">
    <property type="protein sequence ID" value="KAK1403743.1"/>
    <property type="molecule type" value="Genomic_DNA"/>
</dbReference>
<feature type="region of interest" description="Disordered" evidence="1">
    <location>
        <begin position="420"/>
        <end position="474"/>
    </location>
</feature>
<feature type="compositionally biased region" description="Pro residues" evidence="1">
    <location>
        <begin position="600"/>
        <end position="627"/>
    </location>
</feature>
<feature type="compositionally biased region" description="Polar residues" evidence="1">
    <location>
        <begin position="200"/>
        <end position="244"/>
    </location>
</feature>
<sequence>MSSYPVLYNKPIDQWKVTELKDELRKRKLPIKGLKDDLIRRLDESLQQEIGSTNRSDEGFASQPEPDVQYQDATGMPGFDEKNSVTIDKSEDQDTDPNVEVNMRSILQEQVEEGDTKALKPVMVAETTVESDVQEITLDPSVQEITLEPSDYQANTMEASNEVTTVETVTEVTTVETSHEVTTVEFSPVVGVAELKSSGQELLNNGSQNVCEDTEIQPQNQNPPNEDAKFNSSDLETQPQNEDSNPPHEANINSFAPESQVFEHDREEPSSGNVDLDDGNLQPMDVKQPEECEVKVEETANNADNPDIAKNNDSGDVEFSEKLNLDRSSGDDSIEEDPLESKQVESKSTSDEADDKREKMEVTIVRGDLPVDVMVVDTIPDGKVENKNVTAVASMKRKPHADQETVGNVDTTKRQRRWNSEGLKALEPNSDNVSPSITPRGTFQSNAKRNFSKSVSMSSVESPKERTVPPSLKPPTSALRIDRFVRPFTLKAVQELLGKTGKVTNFWMDHIKTHCYVSYSSIEEAVETRNAVYNLQWPANGGRLLVAEFVEPQEVQMRIEAPPAAPVNTGPVQPAVPVPMQSQPSPRVQVQRQAPQAPVSLPPPPPAPVSNPPTPRERALPPPPPLPERVEPPIVTLDDLFRKTKATPRIYYLPLSDEQVKAKQSAERKPPSSLQVFACRKKLCRSWLSWIFVSFERAPFC</sequence>
<gene>
    <name evidence="3" type="ORF">POM88_003348</name>
</gene>
<dbReference type="InterPro" id="IPR003034">
    <property type="entry name" value="SAP_dom"/>
</dbReference>
<dbReference type="AlphaFoldDB" id="A0AAD8NDF9"/>
<dbReference type="PANTHER" id="PTHR47031">
    <property type="entry name" value="SAP DNA-BINDING DOMAIN-CONTAINING PROTEIN"/>
    <property type="match status" value="1"/>
</dbReference>
<protein>
    <submittedName>
        <fullName evidence="3">Apoptotic chromatin condensation inducer in the nucleus</fullName>
    </submittedName>
</protein>
<feature type="compositionally biased region" description="Basic and acidic residues" evidence="1">
    <location>
        <begin position="79"/>
        <end position="92"/>
    </location>
</feature>
<reference evidence="3" key="2">
    <citation type="submission" date="2023-05" db="EMBL/GenBank/DDBJ databases">
        <authorList>
            <person name="Schelkunov M.I."/>
        </authorList>
    </citation>
    <scope>NUCLEOTIDE SEQUENCE</scope>
    <source>
        <strain evidence="3">Hsosn_3</strain>
        <tissue evidence="3">Leaf</tissue>
    </source>
</reference>
<dbReference type="Pfam" id="PF16294">
    <property type="entry name" value="RSB_motif"/>
    <property type="match status" value="1"/>
</dbReference>
<dbReference type="SMART" id="SM00513">
    <property type="entry name" value="SAP"/>
    <property type="match status" value="1"/>
</dbReference>
<dbReference type="CDD" id="cd12432">
    <property type="entry name" value="RRM_ACINU"/>
    <property type="match status" value="1"/>
</dbReference>
<dbReference type="Gene3D" id="1.10.720.30">
    <property type="entry name" value="SAP domain"/>
    <property type="match status" value="1"/>
</dbReference>
<dbReference type="SUPFAM" id="SSF54928">
    <property type="entry name" value="RNA-binding domain, RBD"/>
    <property type="match status" value="1"/>
</dbReference>
<proteinExistence type="predicted"/>
<name>A0AAD8NDF9_9APIA</name>
<feature type="domain" description="SAP" evidence="2">
    <location>
        <begin position="12"/>
        <end position="46"/>
    </location>
</feature>
<dbReference type="PROSITE" id="PS50800">
    <property type="entry name" value="SAP"/>
    <property type="match status" value="1"/>
</dbReference>
<feature type="region of interest" description="Disordered" evidence="1">
    <location>
        <begin position="564"/>
        <end position="632"/>
    </location>
</feature>
<dbReference type="InterPro" id="IPR035979">
    <property type="entry name" value="RBD_domain_sf"/>
</dbReference>
<feature type="region of interest" description="Disordered" evidence="1">
    <location>
        <begin position="48"/>
        <end position="98"/>
    </location>
</feature>
<feature type="compositionally biased region" description="Low complexity" evidence="1">
    <location>
        <begin position="571"/>
        <end position="599"/>
    </location>
</feature>
<dbReference type="Proteomes" id="UP001237642">
    <property type="component" value="Unassembled WGS sequence"/>
</dbReference>
<evidence type="ECO:0000256" key="1">
    <source>
        <dbReference type="SAM" id="MobiDB-lite"/>
    </source>
</evidence>
<feature type="compositionally biased region" description="Basic and acidic residues" evidence="1">
    <location>
        <begin position="339"/>
        <end position="360"/>
    </location>
</feature>
<evidence type="ECO:0000259" key="2">
    <source>
        <dbReference type="PROSITE" id="PS50800"/>
    </source>
</evidence>
<dbReference type="GO" id="GO:0003676">
    <property type="term" value="F:nucleic acid binding"/>
    <property type="evidence" value="ECO:0007669"/>
    <property type="project" value="InterPro"/>
</dbReference>
<feature type="compositionally biased region" description="Basic and acidic residues" evidence="1">
    <location>
        <begin position="319"/>
        <end position="330"/>
    </location>
</feature>
<comment type="caution">
    <text evidence="3">The sequence shown here is derived from an EMBL/GenBank/DDBJ whole genome shotgun (WGS) entry which is preliminary data.</text>
</comment>
<dbReference type="InterPro" id="IPR034257">
    <property type="entry name" value="Acinus_RRM"/>
</dbReference>